<gene>
    <name evidence="2" type="ORF">WB403_25450</name>
</gene>
<evidence type="ECO:0000313" key="2">
    <source>
        <dbReference type="EMBL" id="MEI5612508.1"/>
    </source>
</evidence>
<keyword evidence="3" id="KW-1185">Reference proteome</keyword>
<name>A0ABU8GH34_9ACTN</name>
<dbReference type="EMBL" id="JBBAYM010000017">
    <property type="protein sequence ID" value="MEI5612508.1"/>
    <property type="molecule type" value="Genomic_DNA"/>
</dbReference>
<dbReference type="RefSeq" id="WP_336558343.1">
    <property type="nucleotide sequence ID" value="NZ_JBBAYL010000008.1"/>
</dbReference>
<feature type="region of interest" description="Disordered" evidence="1">
    <location>
        <begin position="1"/>
        <end position="20"/>
    </location>
</feature>
<organism evidence="2 3">
    <name type="scientific">Streptomyces brasiliscabiei</name>
    <dbReference type="NCBI Taxonomy" id="2736302"/>
    <lineage>
        <taxon>Bacteria</taxon>
        <taxon>Bacillati</taxon>
        <taxon>Actinomycetota</taxon>
        <taxon>Actinomycetes</taxon>
        <taxon>Kitasatosporales</taxon>
        <taxon>Streptomycetaceae</taxon>
        <taxon>Streptomyces</taxon>
    </lineage>
</organism>
<protein>
    <recommendedName>
        <fullName evidence="4">Transposase</fullName>
    </recommendedName>
</protein>
<evidence type="ECO:0000313" key="3">
    <source>
        <dbReference type="Proteomes" id="UP001365781"/>
    </source>
</evidence>
<evidence type="ECO:0008006" key="4">
    <source>
        <dbReference type="Google" id="ProtNLM"/>
    </source>
</evidence>
<sequence>MTGKATIPTPSTQELHTPDLDDDEAEFRRWTLEEVIEKQLLPYRSRRVLRDKCYRREVYHHQDGRRITFTADDLRKENARTAVTPFEKPAA</sequence>
<dbReference type="Proteomes" id="UP001365781">
    <property type="component" value="Unassembled WGS sequence"/>
</dbReference>
<evidence type="ECO:0000256" key="1">
    <source>
        <dbReference type="SAM" id="MobiDB-lite"/>
    </source>
</evidence>
<reference evidence="2 3" key="1">
    <citation type="submission" date="2024-03" db="EMBL/GenBank/DDBJ databases">
        <title>First Report of Pectobacterium brasiliscabiei causing potato scab in china.</title>
        <authorList>
            <person name="Handique U."/>
        </authorList>
    </citation>
    <scope>NUCLEOTIDE SEQUENCE [LARGE SCALE GENOMIC DNA]</scope>
    <source>
        <strain evidence="2 3">ZRIMU1503</strain>
    </source>
</reference>
<comment type="caution">
    <text evidence="2">The sequence shown here is derived from an EMBL/GenBank/DDBJ whole genome shotgun (WGS) entry which is preliminary data.</text>
</comment>
<proteinExistence type="predicted"/>
<accession>A0ABU8GH34</accession>